<dbReference type="Pfam" id="PF22672">
    <property type="entry name" value="DBL_C"/>
    <property type="match status" value="3"/>
</dbReference>
<dbReference type="Pfam" id="PF15445">
    <property type="entry name" value="ATS"/>
    <property type="match status" value="1"/>
</dbReference>
<feature type="domain" description="Duffy-antigen binding" evidence="3">
    <location>
        <begin position="824"/>
        <end position="988"/>
    </location>
</feature>
<evidence type="ECO:0000259" key="4">
    <source>
        <dbReference type="Pfam" id="PF15445"/>
    </source>
</evidence>
<dbReference type="Pfam" id="PF03011">
    <property type="entry name" value="PFEMP"/>
    <property type="match status" value="2"/>
</dbReference>
<keyword evidence="9" id="KW-1185">Reference proteome</keyword>
<feature type="domain" description="Duffy-antigen binding" evidence="3">
    <location>
        <begin position="107"/>
        <end position="294"/>
    </location>
</feature>
<feature type="domain" description="Duffy-binding-like" evidence="7">
    <location>
        <begin position="2568"/>
        <end position="2710"/>
    </location>
</feature>
<accession>A0A060RRD8</accession>
<feature type="region of interest" description="Disordered" evidence="1">
    <location>
        <begin position="2249"/>
        <end position="2271"/>
    </location>
</feature>
<evidence type="ECO:0000259" key="7">
    <source>
        <dbReference type="Pfam" id="PF22672"/>
    </source>
</evidence>
<dbReference type="FunFam" id="1.20.58.830:FF:000006">
    <property type="entry name" value="Erythrocyte membrane protein 1, PfEMP1"/>
    <property type="match status" value="1"/>
</dbReference>
<feature type="domain" description="Duffy-antigen binding" evidence="3">
    <location>
        <begin position="1233"/>
        <end position="1402"/>
    </location>
</feature>
<dbReference type="Proteomes" id="UP000027581">
    <property type="component" value="Unassembled WGS sequence"/>
</dbReference>
<evidence type="ECO:0000259" key="6">
    <source>
        <dbReference type="Pfam" id="PF18562"/>
    </source>
</evidence>
<dbReference type="InterPro" id="IPR008602">
    <property type="entry name" value="Duffy-antigen-binding"/>
</dbReference>
<dbReference type="FunFam" id="1.20.58.830:FF:000021">
    <property type="entry name" value="Erythrocyte membrane protein 1, PfEMP1"/>
    <property type="match status" value="1"/>
</dbReference>
<dbReference type="Gene3D" id="1.10.1900.40">
    <property type="entry name" value="Acidic terminal segments, variant surface antigen of PfEMP1"/>
    <property type="match status" value="2"/>
</dbReference>
<evidence type="ECO:0000256" key="1">
    <source>
        <dbReference type="SAM" id="MobiDB-lite"/>
    </source>
</evidence>
<organism evidence="8 9">
    <name type="scientific">Plasmodium reichenowi</name>
    <dbReference type="NCBI Taxonomy" id="5854"/>
    <lineage>
        <taxon>Eukaryota</taxon>
        <taxon>Sar</taxon>
        <taxon>Alveolata</taxon>
        <taxon>Apicomplexa</taxon>
        <taxon>Aconoidasida</taxon>
        <taxon>Haemosporida</taxon>
        <taxon>Plasmodiidae</taxon>
        <taxon>Plasmodium</taxon>
        <taxon>Plasmodium (Laverania)</taxon>
    </lineage>
</organism>
<dbReference type="Pfam" id="PF05424">
    <property type="entry name" value="Duffy_binding"/>
    <property type="match status" value="6"/>
</dbReference>
<dbReference type="InterPro" id="IPR029210">
    <property type="entry name" value="PfEMP1_NTS"/>
</dbReference>
<dbReference type="VEuPathDB" id="PlasmoDB:PRCDC_0002900"/>
<evidence type="ECO:0000259" key="2">
    <source>
        <dbReference type="Pfam" id="PF03011"/>
    </source>
</evidence>
<sequence length="3357" mass="387490">MKPISDGRSARDVLEEFGEKIQNGKATKTANNYITDLHGKLTSATIKDEKNTITNPCDLIYDYDTNVTGGFDKNNPCGNRSKVRFSDKYGGQCTDTKIHGNDPKNGGACAPLRRLFLCDHHLSHMNHEKIDTTHNLLLEVSLAAKYEGKSIIENYPQDRNNKEGICIALARSFADIGDIIRGKDLFRGYNEKDKVQKEKLEKNLKDIFAKIYGGLEKSARDHYQNDAPDFFQLREDWWNANRYDVWKAIICSAPNDAKYTKIGADGSTKASSMGQCRGVTAVPTNFDYVPQYLRWFHEWAEDFCRKRKKQLENAKKDCRGTSGKDRYCSRNGYDCVETIRAERKLVSDNDCNKCSFSCTPFVEWIDNQKLEFNKQKKKYDEEIKKKDQTKTTIATADGKTTINNIYAKEFYENLKERYEKVENFLELLSKETTCKDHPNVKGKDSVDFTNQNTDELFSHTEYCKTCPWCGTDEKYGKREDKKDTDCVTQNNDEFNKDNTTDIQLLSPDKAQHNILDKYKKFCNNDNINNKNINMEEWQCHYESTGNDNCIQGEWKNRKKEQITMPYELFFSHWIKRMLEDSIKWREQFNKCINNNSGQCIKWCKTPCECYEKWVERMQTEWDKIKTHFEKEKNLPEDQHFTTLEFVLEDQFLPTIEEAYGNDEAIENVEELLEERRTHKDSELKDKKKDIIDYLLKHEMDDAKSCKEIHKDDDCPENELKHNNPCAEHVNKRFVSVKDIATKMKSHARRQLGISGRKALKADASQGIYSRSGSADDFKEICKITEKDSNAEPKSQKPCDNKGEGFKIETSWKPDSFVSEKHKDVYMPPRREHMCTSNLENLNTSSDGLNNSKYSSHSLLGDVLLAAKSEAHNIRTKLGDDHSAICRAMKYSFADIGDIIRGKDLWDKNRDFETLEKKLVKIFGHIENSLEPDIKKNYSRDKEHKQLREDWWTANRIKVWSAMKCATLSGVRIPCPGMPVEDYIPQRLRWMTEWAEWFCKAQKKAYDVLEEQCQGCRSKGKECMNGEVMCKTCKNACDNYKDEIQKWKAQWNKMKIPYALLYLNAQTTAANGGIGVYGGLVGDKDIPVVHFFEQLQKENGDTSTSSTVNSPYKTAEGYIHQELPYTRCASQQNEFCYNKNGVDSSRGGKVNEKYAFKDPPTDYETACRCEKHTKAAKKEEKNKGACEIVKELFKNNNFSDACKQKYSTKYPGWICNSSDSKTVVKKGEDGGAGCIPPRRQKLYIKQLKEFSGKKPEELRKAFIECAAIETFFAWHEYKKEKEIQDTEKEHLVGYTSTVPKEVDDGLKKGDIPEEFKRQMFYTFGDYRDICLGNNLGRSDNSKGISDTVNSILNSGQNSGVKTPKDWWNKNAKDIWEGMICALTYDTETKNLIPNVRDKLIGSTKNNDKYDYNKVTISSIPISNGDKSTTTAITLSKFASRPTFFRWLEEWGEEFCRKRTYKLERINEECRGKNYGKYCDGDGFDCNKMVPDKDKMFEDFSCPSCAKSCNSYKQWISIKKEEFYKKKEKYQKEIDDNKRHTDNIYDKNFVGHVRTTYKSVDSFLETLKQGPCSSKNIGEHEIDFTKHDKTFEHSKRCAPCPVFGVECDRGVCSYTKEKKCDKETVITAAHIKKMTESIEKVPILVSDNGKHGFASDLKDACESSGIFKGMRKDEWAFVDLCKSDVCVLEMFDKDIHDEQNILVRTLFKRWIEYFLKDYNKIKHKISHCTKNDKGSKCINGCDKKCKCVGQWIEKKKEEWETVRNRYFKQYGMENSDIHYDVGRFLGILLSHTDVAKAKENFKNLDELEKSSGCSLNTNSEYGERKYNDVLQCLLNKLQEKIEECQSKHNPKSGQPCVNLPSSPSGKESTPLSDENLPLGDDPHAEKPSFCPNQVVEVEEEKKEEDICGNDGKTVDCGKMGNEENSSIKVPIDPKPDDEVRNKDGTNDNCGGIPTEQSNIKWKNTQELGFRDLDERVHISPRRQKFCVKDLDQAQNENQLKDKLLTAAANQGYNLAIKYHEYKGKYTVPPCHALKYSFYDYQHIILGDDPLEPASSNTGKALKEIFGNGNTEDGKPLSIKRKEFWNNNKNCVWSAMKCGYNQGKQNGKQTGKTEAPDITNCGSTPNEFDGVPQFLMWFTEWSEDFCNQRKEKVKELEKGCEDYECDVTDDSKKQKCEEECGVYKDFIDKWKEQYEKQSAKFGKDKVKYNGDPDVRSSENVYKYLSKKLKKICHSGSTTDKCDYKCMENASTQTQTSDSSEQQEKLSTQKDLPEAFDYPPKEIGDRCTCPKLPEPKYCVDKTAYDIRKEAETNIEPKLKENGNKYNGNCNNTKREEYATEVGETCTFKETFWSKKKLSIQECDSNAKERFRIGKDWDCNGKTRDGKNKVCVPPRRKYMCLTKLKNIKVADIRDSNTLLTKIQEVAKNEGDDIIKKLLPKYPCNEDVICKAMKYSFADLADIVRGTDIYTHTIEIETNLNDVFQSLYTKLISENTINKDKYPDLPSFRSSWWDANRKDIWNAMTCNAPYDAKIYITKEGGYISPLTWTKNKCGHNDDPPDYDYIPQPLRWISEWSESYCLAQKNFLETMKNCENCKKKTNNGPCEQELHGACTDCKKKCEKYKKFVENWKKQFEIQDEAYKEIYKNATSNGGNGKGIDENTKQFVKKLQEKCQKDEKNPVDTADKYLEGGSECRRFKFGENDNSSNNYAFNTEPSSHKEHCECAKKYDPFDECPVDTDICKKYDTRPCIEKYFNKSLYEGTNRLVTDASNKNKDVIVPPRRKELCLSNISIYSHEINDEKKFKEYILHDASNEAKYLSKIYSNDTEKALKAIKYSFADMGNVVKGDDMLHDGTSEKIKDIFENKINNEKKSSLSETQITRSTWWKKNKEKVWNAMMCHYMVDKKTGTTCPSHGDIDEEDQFLRWFHEWGENFCDRRKELYDEVQKKCASATCDSTNGIANNCTNACEQYSDYISRENEEYQSLKSHYDVNYKEKKGQKQAHEFLKEKCNDNKCECLNKHIDDKNNTWKNPYETLEDTLKGKCMCKPPPPASYNTSDIVAKTIPFGIAIALTSFALFFIKKKSKSSVDMLRVLQIPQNDYGMPTKRSPNRYIPYKSAQYRGKRYIYLEGDSGTDSGYTDHYSDITSSSESEYEEFDINDIYVPGSPKYKTLIEVVLEPSKRDIKNDIPSDDIPSNKFTDEEWNTLKDEFISNMLQNEQPNDVPNDYTSGTTPTNTNNTTPSHNNVDNNTHLTPSRHNVDQKPFIMSIHDRNLYTGEEISYNVNMSTNTIDDPKYISNNVYSGIDLINDSLSGDHDIYDELLKRKENELFGTHHTKNTSNNSVAKNTNSDPVMNQLDLFHKWLD</sequence>
<feature type="compositionally biased region" description="Low complexity" evidence="1">
    <location>
        <begin position="3221"/>
        <end position="3238"/>
    </location>
</feature>
<dbReference type="GO" id="GO:0016020">
    <property type="term" value="C:membrane"/>
    <property type="evidence" value="ECO:0007669"/>
    <property type="project" value="InterPro"/>
</dbReference>
<dbReference type="Gene3D" id="1.20.1310.20">
    <property type="entry name" value="Duffy-antigen binding domain"/>
    <property type="match status" value="6"/>
</dbReference>
<evidence type="ECO:0000313" key="8">
    <source>
        <dbReference type="EMBL" id="CDO62002.1"/>
    </source>
</evidence>
<name>A0A060RRD8_PLARE</name>
<feature type="region of interest" description="Disordered" evidence="1">
    <location>
        <begin position="1843"/>
        <end position="1886"/>
    </location>
</feature>
<proteinExistence type="predicted"/>
<feature type="compositionally biased region" description="Polar residues" evidence="1">
    <location>
        <begin position="3239"/>
        <end position="3249"/>
    </location>
</feature>
<feature type="domain" description="Duffy-antigen binding" evidence="3">
    <location>
        <begin position="2770"/>
        <end position="2969"/>
    </location>
</feature>
<dbReference type="SUPFAM" id="SSF140924">
    <property type="entry name" value="Duffy binding domain-like"/>
    <property type="match status" value="8"/>
</dbReference>
<feature type="region of interest" description="Disordered" evidence="1">
    <location>
        <begin position="1911"/>
        <end position="1954"/>
    </location>
</feature>
<feature type="domain" description="Plasmodium falciparum erythrocyte membrane protein-1 N-terminal segment" evidence="5">
    <location>
        <begin position="9"/>
        <end position="45"/>
    </location>
</feature>
<dbReference type="Gene3D" id="1.20.58.1930">
    <property type="match status" value="2"/>
</dbReference>
<feature type="non-terminal residue" evidence="8">
    <location>
        <position position="3357"/>
    </location>
</feature>
<feature type="compositionally biased region" description="Basic and acidic residues" evidence="1">
    <location>
        <begin position="2258"/>
        <end position="2271"/>
    </location>
</feature>
<dbReference type="Pfam" id="PF15447">
    <property type="entry name" value="NTS"/>
    <property type="match status" value="1"/>
</dbReference>
<dbReference type="EMBL" id="HG810705">
    <property type="protein sequence ID" value="CDO62002.1"/>
    <property type="molecule type" value="Genomic_DNA"/>
</dbReference>
<dbReference type="InterPro" id="IPR029211">
    <property type="entry name" value="PfEMP1_ATS"/>
</dbReference>
<dbReference type="FunFam" id="1.20.58.1930:FF:000001">
    <property type="entry name" value="Erythrocyte membrane protein 1, PfEMP1"/>
    <property type="match status" value="1"/>
</dbReference>
<dbReference type="InterPro" id="IPR044932">
    <property type="entry name" value="PfEMP1_ATS_sf"/>
</dbReference>
<evidence type="ECO:0000259" key="5">
    <source>
        <dbReference type="Pfam" id="PF15447"/>
    </source>
</evidence>
<feature type="compositionally biased region" description="Basic and acidic residues" evidence="1">
    <location>
        <begin position="1929"/>
        <end position="1943"/>
    </location>
</feature>
<evidence type="ECO:0000259" key="3">
    <source>
        <dbReference type="Pfam" id="PF05424"/>
    </source>
</evidence>
<dbReference type="PhylomeDB" id="A0A060RRD8"/>
<dbReference type="Pfam" id="PF18562">
    <property type="entry name" value="CIDR1_gamma"/>
    <property type="match status" value="1"/>
</dbReference>
<feature type="domain" description="Duffy-antigen binding" evidence="3">
    <location>
        <begin position="1975"/>
        <end position="2132"/>
    </location>
</feature>
<feature type="domain" description="Plasmodium falciparum erythrocyte membrane protein 1 acidic terminal segment" evidence="4">
    <location>
        <begin position="3056"/>
        <end position="3357"/>
    </location>
</feature>
<dbReference type="InterPro" id="IPR042202">
    <property type="entry name" value="Duffy-ag-bd_sf"/>
</dbReference>
<dbReference type="InterPro" id="IPR054595">
    <property type="entry name" value="DBL_C"/>
</dbReference>
<gene>
    <name evidence="8" type="primary">VAR</name>
    <name evidence="8" type="ORF">PRCDC_0002900</name>
</gene>
<evidence type="ECO:0000313" key="9">
    <source>
        <dbReference type="Proteomes" id="UP000027581"/>
    </source>
</evidence>
<dbReference type="VEuPathDB" id="PlasmoDB:PRG01_0402600"/>
<feature type="domain" description="Duffy-binding-like" evidence="2">
    <location>
        <begin position="569"/>
        <end position="712"/>
    </location>
</feature>
<feature type="region of interest" description="Disordered" evidence="1">
    <location>
        <begin position="3210"/>
        <end position="3250"/>
    </location>
</feature>
<feature type="domain" description="Duffy-antigen binding" evidence="3">
    <location>
        <begin position="2385"/>
        <end position="2564"/>
    </location>
</feature>
<dbReference type="InterPro" id="IPR004258">
    <property type="entry name" value="DBL"/>
</dbReference>
<dbReference type="GO" id="GO:0046789">
    <property type="term" value="F:host cell surface receptor binding"/>
    <property type="evidence" value="ECO:0007669"/>
    <property type="project" value="InterPro"/>
</dbReference>
<reference evidence="8" key="1">
    <citation type="submission" date="2014-01" db="EMBL/GenBank/DDBJ databases">
        <authorList>
            <person name="Aslett M."/>
        </authorList>
    </citation>
    <scope>NUCLEOTIDE SEQUENCE</scope>
    <source>
        <strain evidence="8">CDC</strain>
    </source>
</reference>
<dbReference type="InterPro" id="IPR041480">
    <property type="entry name" value="CIDR1_gamma"/>
</dbReference>
<dbReference type="FunFam" id="1.20.58.830:FF:000003">
    <property type="entry name" value="Erythrocyte membrane protein 1, PfEMP1"/>
    <property type="match status" value="1"/>
</dbReference>
<feature type="compositionally biased region" description="Polar residues" evidence="1">
    <location>
        <begin position="1857"/>
        <end position="1870"/>
    </location>
</feature>
<dbReference type="VEuPathDB" id="PlasmoDB:PRG01_0404400"/>
<reference evidence="8" key="2">
    <citation type="submission" date="2014-05" db="EMBL/GenBank/DDBJ databases">
        <title>The genome sequences of chimpanzee malaria parasites reveal the path to human adaptation.</title>
        <authorList>
            <person name="Otto T.D."/>
            <person name="Rayner J.C."/>
            <person name="Boehme U."/>
            <person name="Pain A."/>
            <person name="Spottiswoode N."/>
            <person name="Sanders M."/>
            <person name="Quail M."/>
            <person name="Ollomo B."/>
            <person name="Renaud F."/>
            <person name="Thomas A.W."/>
            <person name="Prugnolle F."/>
            <person name="Conway D.J."/>
            <person name="Newbold C."/>
            <person name="Berriman M."/>
        </authorList>
    </citation>
    <scope>NUCLEOTIDE SEQUENCE [LARGE SCALE GENOMIC DNA]</scope>
    <source>
        <strain evidence="8">CDC</strain>
    </source>
</reference>
<protein>
    <submittedName>
        <fullName evidence="8">Erythrocyte membrane protein 1, EMP1</fullName>
    </submittedName>
</protein>
<dbReference type="Gene3D" id="1.20.58.830">
    <property type="match status" value="6"/>
</dbReference>
<feature type="domain" description="Duffy-binding-like" evidence="2">
    <location>
        <begin position="1704"/>
        <end position="1848"/>
    </location>
</feature>
<feature type="domain" description="Cysteine-rich interdomain region 1 gamma" evidence="6">
    <location>
        <begin position="1637"/>
        <end position="1687"/>
    </location>
</feature>
<feature type="domain" description="Duffy-binding-like" evidence="7">
    <location>
        <begin position="298"/>
        <end position="461"/>
    </location>
</feature>
<feature type="domain" description="Duffy-binding-like" evidence="7">
    <location>
        <begin position="1448"/>
        <end position="1593"/>
    </location>
</feature>